<proteinExistence type="predicted"/>
<name>A0ABY7F9H1_MYAAR</name>
<dbReference type="InterPro" id="IPR001299">
    <property type="entry name" value="Ependymin"/>
</dbReference>
<dbReference type="Pfam" id="PF00811">
    <property type="entry name" value="Ependymin"/>
    <property type="match status" value="1"/>
</dbReference>
<dbReference type="PANTHER" id="PTHR10697:SF1">
    <property type="entry name" value="MAMMALIAN EPENDYMIN-RELATED PROTEIN 1"/>
    <property type="match status" value="1"/>
</dbReference>
<evidence type="ECO:0000313" key="2">
    <source>
        <dbReference type="Proteomes" id="UP001164746"/>
    </source>
</evidence>
<dbReference type="Proteomes" id="UP001164746">
    <property type="component" value="Chromosome 11"/>
</dbReference>
<protein>
    <submittedName>
        <fullName evidence="1">EPDR1-like protein</fullName>
    </submittedName>
</protein>
<accession>A0ABY7F9H1</accession>
<sequence length="228" mass="25896">MNREFSKSHIIVLGLEAQFVLSRRPLSSAHFSPDKAAMKTLIALLAFAAVCYGQVPERCESPKQWQGGRLSTVASRSSKRRSFFYDEPGMRIRTIEEIDVGKERDYYDVLQLHKENKEYRVNLRTKKCNVTSIMFPFRQVGVPPEAKFLFMGEFGPASIQFEHLTAVTFAGNATVDNIRYTTTVTYPDCVPIGDNYYNDKTGFVESRYFDISLGISEPEAFLPPSVCM</sequence>
<dbReference type="PANTHER" id="PTHR10697">
    <property type="entry name" value="MAMMALIAN EPENDYMIN-RELATED PROTEIN 1"/>
    <property type="match status" value="1"/>
</dbReference>
<dbReference type="EMBL" id="CP111022">
    <property type="protein sequence ID" value="WAR18765.1"/>
    <property type="molecule type" value="Genomic_DNA"/>
</dbReference>
<gene>
    <name evidence="1" type="ORF">MAR_000603</name>
</gene>
<keyword evidence="2" id="KW-1185">Reference proteome</keyword>
<reference evidence="1" key="1">
    <citation type="submission" date="2022-11" db="EMBL/GenBank/DDBJ databases">
        <title>Centuries of genome instability and evolution in soft-shell clam transmissible cancer (bioRxiv).</title>
        <authorList>
            <person name="Hart S.F.M."/>
            <person name="Yonemitsu M.A."/>
            <person name="Giersch R.M."/>
            <person name="Beal B.F."/>
            <person name="Arriagada G."/>
            <person name="Davis B.W."/>
            <person name="Ostrander E.A."/>
            <person name="Goff S.P."/>
            <person name="Metzger M.J."/>
        </authorList>
    </citation>
    <scope>NUCLEOTIDE SEQUENCE</scope>
    <source>
        <strain evidence="1">MELC-2E11</strain>
        <tissue evidence="1">Siphon/mantle</tissue>
    </source>
</reference>
<evidence type="ECO:0000313" key="1">
    <source>
        <dbReference type="EMBL" id="WAR18765.1"/>
    </source>
</evidence>
<organism evidence="1 2">
    <name type="scientific">Mya arenaria</name>
    <name type="common">Soft-shell clam</name>
    <dbReference type="NCBI Taxonomy" id="6604"/>
    <lineage>
        <taxon>Eukaryota</taxon>
        <taxon>Metazoa</taxon>
        <taxon>Spiralia</taxon>
        <taxon>Lophotrochozoa</taxon>
        <taxon>Mollusca</taxon>
        <taxon>Bivalvia</taxon>
        <taxon>Autobranchia</taxon>
        <taxon>Heteroconchia</taxon>
        <taxon>Euheterodonta</taxon>
        <taxon>Imparidentia</taxon>
        <taxon>Neoheterodontei</taxon>
        <taxon>Myida</taxon>
        <taxon>Myoidea</taxon>
        <taxon>Myidae</taxon>
        <taxon>Mya</taxon>
    </lineage>
</organism>